<proteinExistence type="predicted"/>
<evidence type="ECO:0000313" key="4">
    <source>
        <dbReference type="EMBL" id="CAD9011608.1"/>
    </source>
</evidence>
<reference evidence="4" key="1">
    <citation type="submission" date="2021-01" db="EMBL/GenBank/DDBJ databases">
        <authorList>
            <person name="Corre E."/>
            <person name="Pelletier E."/>
            <person name="Niang G."/>
            <person name="Scheremetjew M."/>
            <person name="Finn R."/>
            <person name="Kale V."/>
            <person name="Holt S."/>
            <person name="Cochrane G."/>
            <person name="Meng A."/>
            <person name="Brown T."/>
            <person name="Cohen L."/>
        </authorList>
    </citation>
    <scope>NUCLEOTIDE SEQUENCE</scope>
    <source>
        <strain evidence="4">NIES-381</strain>
    </source>
</reference>
<feature type="compositionally biased region" description="Basic and acidic residues" evidence="3">
    <location>
        <begin position="291"/>
        <end position="300"/>
    </location>
</feature>
<dbReference type="SMART" id="SM00174">
    <property type="entry name" value="RHO"/>
    <property type="match status" value="1"/>
</dbReference>
<accession>A0A7S1NCR3</accession>
<dbReference type="InterPro" id="IPR001806">
    <property type="entry name" value="Small_GTPase"/>
</dbReference>
<dbReference type="GO" id="GO:0003924">
    <property type="term" value="F:GTPase activity"/>
    <property type="evidence" value="ECO:0007669"/>
    <property type="project" value="InterPro"/>
</dbReference>
<keyword evidence="1" id="KW-0547">Nucleotide-binding</keyword>
<protein>
    <submittedName>
        <fullName evidence="4">Uncharacterized protein</fullName>
    </submittedName>
</protein>
<dbReference type="Gene3D" id="3.40.50.300">
    <property type="entry name" value="P-loop containing nucleotide triphosphate hydrolases"/>
    <property type="match status" value="1"/>
</dbReference>
<sequence>MMGRFLETHKITEQEEKFNKELEVEDRICHLEVYDITGDYNYTTLREETIRKGDCFIVLYDITNPKSFQDVDNFRIEILRNKPPWSFVPVLLVGNMTDLEYRRKVPTLSGTKKLKQWVKHGDTDAVIGKMGFVEAAAKINFKVEESFEELIKMALKPMRERQAAVTPAKPTLEQKINKHVDTVKTKLGPKPPPPPLDPDEEYAIRQAERSETKRSRWKTILFCCGPRKPLVPLEDIHKDPADERIEDLDKSMDALMMGPASPDPKAGKKGKTAEQAGSLTPPGKANPFEQSFERSFEAVTRETQVAD</sequence>
<dbReference type="PANTHER" id="PTHR24070">
    <property type="entry name" value="RAS, DI-RAS, AND RHEB FAMILY MEMBERS OF SMALL GTPASE SUPERFAMILY"/>
    <property type="match status" value="1"/>
</dbReference>
<dbReference type="GO" id="GO:0016020">
    <property type="term" value="C:membrane"/>
    <property type="evidence" value="ECO:0007669"/>
    <property type="project" value="InterPro"/>
</dbReference>
<dbReference type="AlphaFoldDB" id="A0A7S1NCR3"/>
<evidence type="ECO:0000256" key="2">
    <source>
        <dbReference type="ARBA" id="ARBA00023134"/>
    </source>
</evidence>
<dbReference type="SMART" id="SM00175">
    <property type="entry name" value="RAB"/>
    <property type="match status" value="1"/>
</dbReference>
<dbReference type="GO" id="GO:0005525">
    <property type="term" value="F:GTP binding"/>
    <property type="evidence" value="ECO:0007669"/>
    <property type="project" value="UniProtKB-KW"/>
</dbReference>
<dbReference type="GO" id="GO:0007165">
    <property type="term" value="P:signal transduction"/>
    <property type="evidence" value="ECO:0007669"/>
    <property type="project" value="InterPro"/>
</dbReference>
<dbReference type="EMBL" id="HBGA01061270">
    <property type="protein sequence ID" value="CAD9011608.1"/>
    <property type="molecule type" value="Transcribed_RNA"/>
</dbReference>
<gene>
    <name evidence="4" type="ORF">EGYM00392_LOCUS22709</name>
</gene>
<organism evidence="4">
    <name type="scientific">Eutreptiella gymnastica</name>
    <dbReference type="NCBI Taxonomy" id="73025"/>
    <lineage>
        <taxon>Eukaryota</taxon>
        <taxon>Discoba</taxon>
        <taxon>Euglenozoa</taxon>
        <taxon>Euglenida</taxon>
        <taxon>Spirocuta</taxon>
        <taxon>Euglenophyceae</taxon>
        <taxon>Eutreptiales</taxon>
        <taxon>Eutreptiaceae</taxon>
        <taxon>Eutreptiella</taxon>
    </lineage>
</organism>
<dbReference type="InterPro" id="IPR027417">
    <property type="entry name" value="P-loop_NTPase"/>
</dbReference>
<dbReference type="Pfam" id="PF00071">
    <property type="entry name" value="Ras"/>
    <property type="match status" value="1"/>
</dbReference>
<dbReference type="PRINTS" id="PR00449">
    <property type="entry name" value="RASTRNSFRMNG"/>
</dbReference>
<evidence type="ECO:0000256" key="1">
    <source>
        <dbReference type="ARBA" id="ARBA00022741"/>
    </source>
</evidence>
<dbReference type="PROSITE" id="PS51421">
    <property type="entry name" value="RAS"/>
    <property type="match status" value="1"/>
</dbReference>
<dbReference type="PROSITE" id="PS51419">
    <property type="entry name" value="RAB"/>
    <property type="match status" value="1"/>
</dbReference>
<evidence type="ECO:0000256" key="3">
    <source>
        <dbReference type="SAM" id="MobiDB-lite"/>
    </source>
</evidence>
<dbReference type="SUPFAM" id="SSF52540">
    <property type="entry name" value="P-loop containing nucleoside triphosphate hydrolases"/>
    <property type="match status" value="1"/>
</dbReference>
<name>A0A7S1NCR3_9EUGL</name>
<feature type="region of interest" description="Disordered" evidence="3">
    <location>
        <begin position="250"/>
        <end position="307"/>
    </location>
</feature>
<dbReference type="InterPro" id="IPR020849">
    <property type="entry name" value="Small_GTPase_Ras-type"/>
</dbReference>
<keyword evidence="2" id="KW-0342">GTP-binding</keyword>
<dbReference type="SMART" id="SM00173">
    <property type="entry name" value="RAS"/>
    <property type="match status" value="1"/>
</dbReference>